<keyword evidence="3" id="KW-1185">Reference proteome</keyword>
<gene>
    <name evidence="2" type="ORF">NDU88_002175</name>
</gene>
<feature type="region of interest" description="Disordered" evidence="1">
    <location>
        <begin position="1"/>
        <end position="40"/>
    </location>
</feature>
<evidence type="ECO:0000313" key="2">
    <source>
        <dbReference type="EMBL" id="KAJ1161693.1"/>
    </source>
</evidence>
<dbReference type="AlphaFoldDB" id="A0AAV7SC70"/>
<comment type="caution">
    <text evidence="2">The sequence shown here is derived from an EMBL/GenBank/DDBJ whole genome shotgun (WGS) entry which is preliminary data.</text>
</comment>
<dbReference type="Proteomes" id="UP001066276">
    <property type="component" value="Chromosome 4_2"/>
</dbReference>
<reference evidence="2" key="1">
    <citation type="journal article" date="2022" name="bioRxiv">
        <title>Sequencing and chromosome-scale assembly of the giantPleurodeles waltlgenome.</title>
        <authorList>
            <person name="Brown T."/>
            <person name="Elewa A."/>
            <person name="Iarovenko S."/>
            <person name="Subramanian E."/>
            <person name="Araus A.J."/>
            <person name="Petzold A."/>
            <person name="Susuki M."/>
            <person name="Suzuki K.-i.T."/>
            <person name="Hayashi T."/>
            <person name="Toyoda A."/>
            <person name="Oliveira C."/>
            <person name="Osipova E."/>
            <person name="Leigh N.D."/>
            <person name="Simon A."/>
            <person name="Yun M.H."/>
        </authorList>
    </citation>
    <scope>NUCLEOTIDE SEQUENCE</scope>
    <source>
        <strain evidence="2">20211129_DDA</strain>
        <tissue evidence="2">Liver</tissue>
    </source>
</reference>
<evidence type="ECO:0000313" key="3">
    <source>
        <dbReference type="Proteomes" id="UP001066276"/>
    </source>
</evidence>
<organism evidence="2 3">
    <name type="scientific">Pleurodeles waltl</name>
    <name type="common">Iberian ribbed newt</name>
    <dbReference type="NCBI Taxonomy" id="8319"/>
    <lineage>
        <taxon>Eukaryota</taxon>
        <taxon>Metazoa</taxon>
        <taxon>Chordata</taxon>
        <taxon>Craniata</taxon>
        <taxon>Vertebrata</taxon>
        <taxon>Euteleostomi</taxon>
        <taxon>Amphibia</taxon>
        <taxon>Batrachia</taxon>
        <taxon>Caudata</taxon>
        <taxon>Salamandroidea</taxon>
        <taxon>Salamandridae</taxon>
        <taxon>Pleurodelinae</taxon>
        <taxon>Pleurodeles</taxon>
    </lineage>
</organism>
<name>A0AAV7SC70_PLEWA</name>
<accession>A0AAV7SC70</accession>
<evidence type="ECO:0000256" key="1">
    <source>
        <dbReference type="SAM" id="MobiDB-lite"/>
    </source>
</evidence>
<proteinExistence type="predicted"/>
<dbReference type="EMBL" id="JANPWB010000008">
    <property type="protein sequence ID" value="KAJ1161693.1"/>
    <property type="molecule type" value="Genomic_DNA"/>
</dbReference>
<protein>
    <submittedName>
        <fullName evidence="2">Uncharacterized protein</fullName>
    </submittedName>
</protein>
<sequence>MRSKESEAETGCSSSSSEQDKSEETQEEEAAVAEEGVTLRNGPGHLVLKTTCFRLSQLCQRIVATGKSCARVSCIVGGETGVRGTI</sequence>